<dbReference type="PANTHER" id="PTHR21277:SF44">
    <property type="entry name" value="TRANSCRIPTIONAL REGULATOR OF RNA POLII, SAGA, SUBUNIT"/>
    <property type="match status" value="1"/>
</dbReference>
<organism evidence="2 3">
    <name type="scientific">Genlisea aurea</name>
    <dbReference type="NCBI Taxonomy" id="192259"/>
    <lineage>
        <taxon>Eukaryota</taxon>
        <taxon>Viridiplantae</taxon>
        <taxon>Streptophyta</taxon>
        <taxon>Embryophyta</taxon>
        <taxon>Tracheophyta</taxon>
        <taxon>Spermatophyta</taxon>
        <taxon>Magnoliopsida</taxon>
        <taxon>eudicotyledons</taxon>
        <taxon>Gunneridae</taxon>
        <taxon>Pentapetalae</taxon>
        <taxon>asterids</taxon>
        <taxon>lamiids</taxon>
        <taxon>Lamiales</taxon>
        <taxon>Lentibulariaceae</taxon>
        <taxon>Genlisea</taxon>
    </lineage>
</organism>
<evidence type="ECO:0008006" key="4">
    <source>
        <dbReference type="Google" id="ProtNLM"/>
    </source>
</evidence>
<evidence type="ECO:0000256" key="1">
    <source>
        <dbReference type="SAM" id="MobiDB-lite"/>
    </source>
</evidence>
<proteinExistence type="predicted"/>
<evidence type="ECO:0000313" key="2">
    <source>
        <dbReference type="EMBL" id="EPS71630.1"/>
    </source>
</evidence>
<name>S8CXF1_9LAMI</name>
<dbReference type="InterPro" id="IPR024738">
    <property type="entry name" value="Hfi1/Tada1"/>
</dbReference>
<dbReference type="OrthoDB" id="10264870at2759"/>
<dbReference type="AlphaFoldDB" id="S8CXF1"/>
<gene>
    <name evidence="2" type="ORF">M569_03135</name>
</gene>
<dbReference type="EMBL" id="AUSU01001172">
    <property type="protein sequence ID" value="EPS71630.1"/>
    <property type="molecule type" value="Genomic_DNA"/>
</dbReference>
<comment type="caution">
    <text evidence="2">The sequence shown here is derived from an EMBL/GenBank/DDBJ whole genome shotgun (WGS) entry which is preliminary data.</text>
</comment>
<evidence type="ECO:0000313" key="3">
    <source>
        <dbReference type="Proteomes" id="UP000015453"/>
    </source>
</evidence>
<keyword evidence="3" id="KW-1185">Reference proteome</keyword>
<dbReference type="GO" id="GO:0006357">
    <property type="term" value="P:regulation of transcription by RNA polymerase II"/>
    <property type="evidence" value="ECO:0007669"/>
    <property type="project" value="TreeGrafter"/>
</dbReference>
<reference evidence="2 3" key="1">
    <citation type="journal article" date="2013" name="BMC Genomics">
        <title>The miniature genome of a carnivorous plant Genlisea aurea contains a low number of genes and short non-coding sequences.</title>
        <authorList>
            <person name="Leushkin E.V."/>
            <person name="Sutormin R.A."/>
            <person name="Nabieva E.R."/>
            <person name="Penin A.A."/>
            <person name="Kondrashov A.S."/>
            <person name="Logacheva M.D."/>
        </authorList>
    </citation>
    <scope>NUCLEOTIDE SEQUENCE [LARGE SCALE GENOMIC DNA]</scope>
</reference>
<accession>S8CXF1</accession>
<protein>
    <recommendedName>
        <fullName evidence="4">Transcriptional coactivator Hfi1/Transcriptional adapter 1</fullName>
    </recommendedName>
</protein>
<dbReference type="GO" id="GO:0003713">
    <property type="term" value="F:transcription coactivator activity"/>
    <property type="evidence" value="ECO:0007669"/>
    <property type="project" value="TreeGrafter"/>
</dbReference>
<dbReference type="PANTHER" id="PTHR21277">
    <property type="entry name" value="TRANSCRIPTIONAL ADAPTER 1"/>
    <property type="match status" value="1"/>
</dbReference>
<dbReference type="Pfam" id="PF12767">
    <property type="entry name" value="SAGA-Tad1"/>
    <property type="match status" value="1"/>
</dbReference>
<sequence>MGTTLELKHLIYRKVGLQRADKYFDQLKRFISSKLTKHEFSKTCLQILGRENIPLHNRLIHSILRNSLLEAKRQRNFLRKGKPPPPLVTRDRKSSPLGPLGKTFSLTHDETISRIQEQSGGAELHSICSRPPIAVVEEGEEVEQISLENRWSCVTAPLGIDARQQHQSCLFPKTAPASLETCRWSGVLPDSTSLRQRLEKKLESEGVCVSVECADVLNKGLEAFMKRLLKCCSTTTMGGSSTQMLDFCIAVETNRSILGENWAAVFEKMMMMSPPA</sequence>
<dbReference type="Proteomes" id="UP000015453">
    <property type="component" value="Unassembled WGS sequence"/>
</dbReference>
<dbReference type="GO" id="GO:0000124">
    <property type="term" value="C:SAGA complex"/>
    <property type="evidence" value="ECO:0007669"/>
    <property type="project" value="TreeGrafter"/>
</dbReference>
<feature type="region of interest" description="Disordered" evidence="1">
    <location>
        <begin position="78"/>
        <end position="102"/>
    </location>
</feature>